<dbReference type="Gene3D" id="3.30.720.100">
    <property type="match status" value="1"/>
</dbReference>
<feature type="domain" description="VOC" evidence="1">
    <location>
        <begin position="143"/>
        <end position="262"/>
    </location>
</feature>
<dbReference type="PIRSF" id="PIRSF500687">
    <property type="entry name" value="MTase_demethylubiq_bact"/>
    <property type="match status" value="1"/>
</dbReference>
<organism evidence="2 3">
    <name type="scientific">Halorarum halophilum</name>
    <dbReference type="NCBI Taxonomy" id="2743090"/>
    <lineage>
        <taxon>Archaea</taxon>
        <taxon>Methanobacteriati</taxon>
        <taxon>Methanobacteriota</taxon>
        <taxon>Stenosarchaea group</taxon>
        <taxon>Halobacteria</taxon>
        <taxon>Halobacteriales</taxon>
        <taxon>Haloferacaceae</taxon>
        <taxon>Halorarum</taxon>
    </lineage>
</organism>
<dbReference type="InterPro" id="IPR027259">
    <property type="entry name" value="MTase_demethylubiq_bac"/>
</dbReference>
<dbReference type="PANTHER" id="PTHR33990">
    <property type="entry name" value="PROTEIN YJDN-RELATED"/>
    <property type="match status" value="1"/>
</dbReference>
<dbReference type="Pfam" id="PF06983">
    <property type="entry name" value="3-dmu-9_3-mt"/>
    <property type="match status" value="2"/>
</dbReference>
<dbReference type="SUPFAM" id="SSF54593">
    <property type="entry name" value="Glyoxalase/Bleomycin resistance protein/Dihydroxybiphenyl dioxygenase"/>
    <property type="match status" value="2"/>
</dbReference>
<dbReference type="RefSeq" id="WP_179170562.1">
    <property type="nucleotide sequence ID" value="NZ_CP058529.1"/>
</dbReference>
<dbReference type="EMBL" id="CP058529">
    <property type="protein sequence ID" value="QLG28988.1"/>
    <property type="molecule type" value="Genomic_DNA"/>
</dbReference>
<gene>
    <name evidence="2" type="ORF">HUG10_16230</name>
</gene>
<dbReference type="OrthoDB" id="7844at2157"/>
<sequence>MQKITPNLWFDDDAEEAVDRYTSVFDDSAIGTVSRYDEASAEASGRPAGSVMTVPFELEGQSFLALDGGPGFSFTPAISFIVNCPTREGVDELWGQLSAGGEELMPLDTYPFSDRYGWIQDEYGVSWQLMFADHVPKREIVPSLLFVGDRCGQAEEAIGFYTSIFGDSEVGDVARYGPDQGPDEEGTVMYADFRLEGQRFAAMDSAMDHGFDFTEAISFVVDCADQEEVDYFWEELTTDGGEEGQCGWLKDPYGVSWQIVPTVLSELLEGEDSEGSRRVTEALLGMRKLDVEALEEAYAP</sequence>
<keyword evidence="3" id="KW-1185">Reference proteome</keyword>
<dbReference type="InterPro" id="IPR037523">
    <property type="entry name" value="VOC_core"/>
</dbReference>
<dbReference type="CDD" id="cd06588">
    <property type="entry name" value="PhnB_like"/>
    <property type="match status" value="2"/>
</dbReference>
<dbReference type="PROSITE" id="PS51819">
    <property type="entry name" value="VOC"/>
    <property type="match status" value="1"/>
</dbReference>
<dbReference type="InterPro" id="IPR029068">
    <property type="entry name" value="Glyas_Bleomycin-R_OHBP_Dase"/>
</dbReference>
<evidence type="ECO:0000259" key="1">
    <source>
        <dbReference type="PROSITE" id="PS51819"/>
    </source>
</evidence>
<dbReference type="Gene3D" id="3.10.180.10">
    <property type="entry name" value="2,3-Dihydroxybiphenyl 1,2-Dioxygenase, domain 1"/>
    <property type="match status" value="1"/>
</dbReference>
<evidence type="ECO:0000313" key="3">
    <source>
        <dbReference type="Proteomes" id="UP000509750"/>
    </source>
</evidence>
<evidence type="ECO:0000313" key="2">
    <source>
        <dbReference type="EMBL" id="QLG28988.1"/>
    </source>
</evidence>
<protein>
    <submittedName>
        <fullName evidence="2">VOC family protein</fullName>
    </submittedName>
</protein>
<dbReference type="InterPro" id="IPR009725">
    <property type="entry name" value="3_dmu_93_MTrfase"/>
</dbReference>
<dbReference type="KEGG" id="halg:HUG10_16230"/>
<proteinExistence type="predicted"/>
<dbReference type="GeneID" id="56030413"/>
<accession>A0A7D5GGD0</accession>
<dbReference type="AlphaFoldDB" id="A0A7D5GGD0"/>
<dbReference type="InterPro" id="IPR028973">
    <property type="entry name" value="PhnB-like"/>
</dbReference>
<name>A0A7D5GGD0_9EURY</name>
<dbReference type="Proteomes" id="UP000509750">
    <property type="component" value="Chromosome"/>
</dbReference>
<reference evidence="2 3" key="1">
    <citation type="submission" date="2020-07" db="EMBL/GenBank/DDBJ databases">
        <title>Gai3-2, isolated from salt lake.</title>
        <authorList>
            <person name="Cui H."/>
            <person name="Shi X."/>
        </authorList>
    </citation>
    <scope>NUCLEOTIDE SEQUENCE [LARGE SCALE GENOMIC DNA]</scope>
    <source>
        <strain evidence="2 3">Gai3-2</strain>
    </source>
</reference>
<dbReference type="PIRSF" id="PIRSF021700">
    <property type="entry name" value="3_dmu_93_MTrfase"/>
    <property type="match status" value="1"/>
</dbReference>
<dbReference type="Gene3D" id="3.30.720.110">
    <property type="match status" value="1"/>
</dbReference>